<dbReference type="AlphaFoldDB" id="A0A450ZWN8"/>
<dbReference type="GO" id="GO:0007165">
    <property type="term" value="P:signal transduction"/>
    <property type="evidence" value="ECO:0007669"/>
    <property type="project" value="InterPro"/>
</dbReference>
<dbReference type="InterPro" id="IPR000157">
    <property type="entry name" value="TIR_dom"/>
</dbReference>
<proteinExistence type="predicted"/>
<evidence type="ECO:0000259" key="1">
    <source>
        <dbReference type="PROSITE" id="PS50104"/>
    </source>
</evidence>
<protein>
    <submittedName>
        <fullName evidence="2">TIR domain-containing protein</fullName>
    </submittedName>
</protein>
<accession>A0A450ZWN8</accession>
<evidence type="ECO:0000313" key="2">
    <source>
        <dbReference type="EMBL" id="VFK58167.1"/>
    </source>
</evidence>
<dbReference type="SUPFAM" id="SSF52200">
    <property type="entry name" value="Toll/Interleukin receptor TIR domain"/>
    <property type="match status" value="1"/>
</dbReference>
<dbReference type="EMBL" id="CAADFX010000077">
    <property type="protein sequence ID" value="VFK58167.1"/>
    <property type="molecule type" value="Genomic_DNA"/>
</dbReference>
<dbReference type="Pfam" id="PF13676">
    <property type="entry name" value="TIR_2"/>
    <property type="match status" value="1"/>
</dbReference>
<dbReference type="InterPro" id="IPR035897">
    <property type="entry name" value="Toll_tir_struct_dom_sf"/>
</dbReference>
<name>A0A450ZWN8_9GAMM</name>
<dbReference type="Gene3D" id="3.40.50.10140">
    <property type="entry name" value="Toll/interleukin-1 receptor homology (TIR) domain"/>
    <property type="match status" value="1"/>
</dbReference>
<dbReference type="PROSITE" id="PS50104">
    <property type="entry name" value="TIR"/>
    <property type="match status" value="1"/>
</dbReference>
<feature type="domain" description="TIR" evidence="1">
    <location>
        <begin position="52"/>
        <end position="191"/>
    </location>
</feature>
<gene>
    <name evidence="2" type="ORF">BECKTUN1418D_GA0071000_10771</name>
</gene>
<sequence length="807" mass="92706">MPFVDQYFDVHVLYFPLGFANELNFKIGVLCSICIKGLRRSLARHNGSRKNMKKKIFISYSHENEDWKKRVVKHLGVLPDIEIWDDRRIKAGANWLQEIEDALNTAEIAILLVSADFLASEFIREVEIPRLLQRRQQEGLIVFPVILYDCPWKKLPWLSEINARPKDGKPLAKDKDKAYQESKLAAIAEEIFELGVLEKTIPSFSKIPERCFIETDKPEFQSLPEIDPEELARFGDHLKEQSQLTLGEYLFGRLFPGFQDSAPPRGVDLHISASAANLFLLPWHVLSHDHVFLSSLGWSLSLSGPFSSQSRWESCTLPDSPRVLLVVPQPPGELATDAHLEELNDELLARNHTLIAGRNLAVAVSWEEFAERLETFSPQVIYFYGICSVDSGGARKLCMASRKKNMCLDIGPEALAAPIAKMPERPVLVYLNALDSSAGLVDFGLALEGLVPAVISSRYLDSNQIASEQGLKLLTDILTRGALPHRAVATLFGRLDTPRTTAQARWMTPLIFRRYDEWHAKSPETPARKIHDPRWYLKIDRVTQFSTVATQTMQMVREGRPNCQAFVWYGTQGQGVEKFHHRLKVELDEYLLSFNAHVHEVRPEWPQELDRPEIAFQDCLIEAFDTREFPIRGLDDIPGAIRNLTRGASGRQTLVYVRHLPVISPRLINPKSLKRYLKWWDENFIPLLERNQFALLGISFIVKNPSRFQGLILEKERLEDLDLKYTVFRLLDEMERLAARDIVDFFKTHNIRLPIRDRDKIIAQILKKTGGHYEKTVRQLQILVEQSWDLTDEEESTERQVEDEYNY</sequence>
<organism evidence="2">
    <name type="scientific">Candidatus Kentrum sp. TUN</name>
    <dbReference type="NCBI Taxonomy" id="2126343"/>
    <lineage>
        <taxon>Bacteria</taxon>
        <taxon>Pseudomonadati</taxon>
        <taxon>Pseudomonadota</taxon>
        <taxon>Gammaproteobacteria</taxon>
        <taxon>Candidatus Kentrum</taxon>
    </lineage>
</organism>
<reference evidence="2" key="1">
    <citation type="submission" date="2019-02" db="EMBL/GenBank/DDBJ databases">
        <authorList>
            <person name="Gruber-Vodicka R. H."/>
            <person name="Seah K. B. B."/>
        </authorList>
    </citation>
    <scope>NUCLEOTIDE SEQUENCE</scope>
    <source>
        <strain evidence="2">BECK_BY1</strain>
    </source>
</reference>